<dbReference type="OrthoDB" id="429145at2759"/>
<organism evidence="8 9">
    <name type="scientific">Adineta ricciae</name>
    <name type="common">Rotifer</name>
    <dbReference type="NCBI Taxonomy" id="249248"/>
    <lineage>
        <taxon>Eukaryota</taxon>
        <taxon>Metazoa</taxon>
        <taxon>Spiralia</taxon>
        <taxon>Gnathifera</taxon>
        <taxon>Rotifera</taxon>
        <taxon>Eurotatoria</taxon>
        <taxon>Bdelloidea</taxon>
        <taxon>Adinetida</taxon>
        <taxon>Adinetidae</taxon>
        <taxon>Adineta</taxon>
    </lineage>
</organism>
<evidence type="ECO:0000256" key="1">
    <source>
        <dbReference type="ARBA" id="ARBA00010718"/>
    </source>
</evidence>
<dbReference type="SUPFAM" id="SSF51069">
    <property type="entry name" value="Carbonic anhydrase"/>
    <property type="match status" value="1"/>
</dbReference>
<dbReference type="InterPro" id="IPR023561">
    <property type="entry name" value="Carbonic_anhydrase_a-class"/>
</dbReference>
<dbReference type="PROSITE" id="PS51144">
    <property type="entry name" value="ALPHA_CA_2"/>
    <property type="match status" value="1"/>
</dbReference>
<keyword evidence="4" id="KW-0862">Zinc</keyword>
<protein>
    <recommendedName>
        <fullName evidence="2">carbonic anhydrase</fullName>
        <ecNumber evidence="2">4.2.1.1</ecNumber>
    </recommendedName>
</protein>
<reference evidence="8" key="1">
    <citation type="submission" date="2021-02" db="EMBL/GenBank/DDBJ databases">
        <authorList>
            <person name="Nowell W R."/>
        </authorList>
    </citation>
    <scope>NUCLEOTIDE SEQUENCE</scope>
</reference>
<dbReference type="EC" id="4.2.1.1" evidence="2"/>
<evidence type="ECO:0000256" key="4">
    <source>
        <dbReference type="ARBA" id="ARBA00022833"/>
    </source>
</evidence>
<evidence type="ECO:0000256" key="3">
    <source>
        <dbReference type="ARBA" id="ARBA00022723"/>
    </source>
</evidence>
<evidence type="ECO:0000313" key="8">
    <source>
        <dbReference type="EMBL" id="CAF1359938.1"/>
    </source>
</evidence>
<sequence length="197" mass="22957">MCELSTSAVSTYIGDIIIILGVNTKVNGEKSNGEGHFVYINFEINQRVVLIFLMKSRLCDNIRSVNKRAADNRKLEEEWTKYFNISQQLTKENDMVTVSLSLTSLMVDAVDEFWKYERSLMTLPCTEHIIWTIFRTPIVLLDYQFNPFPHNLSYESYCSPQPLYYRRVYRSFKDKIVLTIPDQNCCALVTLDIGNRL</sequence>
<comment type="catalytic activity">
    <reaction evidence="6">
        <text>hydrogencarbonate + H(+) = CO2 + H2O</text>
        <dbReference type="Rhea" id="RHEA:10748"/>
        <dbReference type="ChEBI" id="CHEBI:15377"/>
        <dbReference type="ChEBI" id="CHEBI:15378"/>
        <dbReference type="ChEBI" id="CHEBI:16526"/>
        <dbReference type="ChEBI" id="CHEBI:17544"/>
        <dbReference type="EC" id="4.2.1.1"/>
    </reaction>
</comment>
<keyword evidence="5" id="KW-0456">Lyase</keyword>
<dbReference type="Proteomes" id="UP000663852">
    <property type="component" value="Unassembled WGS sequence"/>
</dbReference>
<evidence type="ECO:0000259" key="7">
    <source>
        <dbReference type="PROSITE" id="PS51144"/>
    </source>
</evidence>
<comment type="similarity">
    <text evidence="1">Belongs to the alpha-carbonic anhydrase family.</text>
</comment>
<evidence type="ECO:0000256" key="2">
    <source>
        <dbReference type="ARBA" id="ARBA00012925"/>
    </source>
</evidence>
<evidence type="ECO:0000313" key="9">
    <source>
        <dbReference type="Proteomes" id="UP000663852"/>
    </source>
</evidence>
<dbReference type="Gene3D" id="3.10.200.10">
    <property type="entry name" value="Alpha carbonic anhydrase"/>
    <property type="match status" value="1"/>
</dbReference>
<dbReference type="GO" id="GO:0008270">
    <property type="term" value="F:zinc ion binding"/>
    <property type="evidence" value="ECO:0007669"/>
    <property type="project" value="InterPro"/>
</dbReference>
<evidence type="ECO:0000256" key="5">
    <source>
        <dbReference type="ARBA" id="ARBA00023239"/>
    </source>
</evidence>
<keyword evidence="3" id="KW-0479">Metal-binding</keyword>
<comment type="caution">
    <text evidence="8">The sequence shown here is derived from an EMBL/GenBank/DDBJ whole genome shotgun (WGS) entry which is preliminary data.</text>
</comment>
<dbReference type="PANTHER" id="PTHR18952">
    <property type="entry name" value="CARBONIC ANHYDRASE"/>
    <property type="match status" value="1"/>
</dbReference>
<evidence type="ECO:0000256" key="6">
    <source>
        <dbReference type="ARBA" id="ARBA00048348"/>
    </source>
</evidence>
<dbReference type="EMBL" id="CAJNOJ010000273">
    <property type="protein sequence ID" value="CAF1359938.1"/>
    <property type="molecule type" value="Genomic_DNA"/>
</dbReference>
<gene>
    <name evidence="8" type="ORF">EDS130_LOCUS33763</name>
</gene>
<dbReference type="Pfam" id="PF00194">
    <property type="entry name" value="Carb_anhydrase"/>
    <property type="match status" value="1"/>
</dbReference>
<dbReference type="InterPro" id="IPR001148">
    <property type="entry name" value="CA_dom"/>
</dbReference>
<dbReference type="InterPro" id="IPR036398">
    <property type="entry name" value="CA_dom_sf"/>
</dbReference>
<accession>A0A815I3R7</accession>
<name>A0A815I3R7_ADIRI</name>
<dbReference type="PANTHER" id="PTHR18952:SF265">
    <property type="entry name" value="CARBONIC ANHYDRASE"/>
    <property type="match status" value="1"/>
</dbReference>
<feature type="domain" description="Alpha-carbonic anhydrase" evidence="7">
    <location>
        <begin position="1"/>
        <end position="172"/>
    </location>
</feature>
<proteinExistence type="inferred from homology"/>
<dbReference type="GO" id="GO:0004089">
    <property type="term" value="F:carbonate dehydratase activity"/>
    <property type="evidence" value="ECO:0007669"/>
    <property type="project" value="UniProtKB-EC"/>
</dbReference>
<dbReference type="AlphaFoldDB" id="A0A815I3R7"/>